<accession>A0A8R1UR30</accession>
<evidence type="ECO:0000256" key="2">
    <source>
        <dbReference type="ARBA" id="ARBA00022692"/>
    </source>
</evidence>
<feature type="transmembrane region" description="Helical" evidence="6">
    <location>
        <begin position="448"/>
        <end position="466"/>
    </location>
</feature>
<feature type="region of interest" description="Disordered" evidence="5">
    <location>
        <begin position="501"/>
        <end position="549"/>
    </location>
</feature>
<keyword evidence="2 6" id="KW-0812">Transmembrane</keyword>
<keyword evidence="4 6" id="KW-0472">Membrane</keyword>
<reference evidence="8" key="1">
    <citation type="journal article" date="2008" name="Nat. Genet.">
        <title>The Pristionchus pacificus genome provides a unique perspective on nematode lifestyle and parasitism.</title>
        <authorList>
            <person name="Dieterich C."/>
            <person name="Clifton S.W."/>
            <person name="Schuster L.N."/>
            <person name="Chinwalla A."/>
            <person name="Delehaunty K."/>
            <person name="Dinkelacker I."/>
            <person name="Fulton L."/>
            <person name="Fulton R."/>
            <person name="Godfrey J."/>
            <person name="Minx P."/>
            <person name="Mitreva M."/>
            <person name="Roeseler W."/>
            <person name="Tian H."/>
            <person name="Witte H."/>
            <person name="Yang S.P."/>
            <person name="Wilson R.K."/>
            <person name="Sommer R.J."/>
        </authorList>
    </citation>
    <scope>NUCLEOTIDE SEQUENCE [LARGE SCALE GENOMIC DNA]</scope>
    <source>
        <strain evidence="8">PS312</strain>
    </source>
</reference>
<feature type="transmembrane region" description="Helical" evidence="6">
    <location>
        <begin position="212"/>
        <end position="235"/>
    </location>
</feature>
<feature type="transmembrane region" description="Helical" evidence="6">
    <location>
        <begin position="324"/>
        <end position="341"/>
    </location>
</feature>
<dbReference type="Gene3D" id="1.20.1250.20">
    <property type="entry name" value="MFS general substrate transporter like domains"/>
    <property type="match status" value="1"/>
</dbReference>
<feature type="transmembrane region" description="Helical" evidence="6">
    <location>
        <begin position="155"/>
        <end position="172"/>
    </location>
</feature>
<dbReference type="AlphaFoldDB" id="A0A2A6BF02"/>
<dbReference type="GO" id="GO:0022857">
    <property type="term" value="F:transmembrane transporter activity"/>
    <property type="evidence" value="ECO:0007669"/>
    <property type="project" value="InterPro"/>
</dbReference>
<feature type="transmembrane region" description="Helical" evidence="6">
    <location>
        <begin position="7"/>
        <end position="29"/>
    </location>
</feature>
<dbReference type="InterPro" id="IPR005829">
    <property type="entry name" value="Sugar_transporter_CS"/>
</dbReference>
<keyword evidence="8" id="KW-1185">Reference proteome</keyword>
<evidence type="ECO:0000256" key="4">
    <source>
        <dbReference type="ARBA" id="ARBA00023136"/>
    </source>
</evidence>
<feature type="transmembrane region" description="Helical" evidence="6">
    <location>
        <begin position="416"/>
        <end position="436"/>
    </location>
</feature>
<feature type="transmembrane region" description="Helical" evidence="6">
    <location>
        <begin position="385"/>
        <end position="404"/>
    </location>
</feature>
<reference evidence="7" key="2">
    <citation type="submission" date="2022-06" db="UniProtKB">
        <authorList>
            <consortium name="EnsemblMetazoa"/>
        </authorList>
    </citation>
    <scope>IDENTIFICATION</scope>
    <source>
        <strain evidence="7">PS312</strain>
    </source>
</reference>
<evidence type="ECO:0000256" key="3">
    <source>
        <dbReference type="ARBA" id="ARBA00022989"/>
    </source>
</evidence>
<evidence type="ECO:0000313" key="7">
    <source>
        <dbReference type="EnsemblMetazoa" id="PPA36935.1"/>
    </source>
</evidence>
<feature type="compositionally biased region" description="Basic and acidic residues" evidence="5">
    <location>
        <begin position="501"/>
        <end position="516"/>
    </location>
</feature>
<dbReference type="Pfam" id="PF07690">
    <property type="entry name" value="MFS_1"/>
    <property type="match status" value="1"/>
</dbReference>
<feature type="transmembrane region" description="Helical" evidence="6">
    <location>
        <begin position="178"/>
        <end position="200"/>
    </location>
</feature>
<evidence type="ECO:0000256" key="5">
    <source>
        <dbReference type="SAM" id="MobiDB-lite"/>
    </source>
</evidence>
<proteinExistence type="predicted"/>
<feature type="transmembrane region" description="Helical" evidence="6">
    <location>
        <begin position="472"/>
        <end position="492"/>
    </location>
</feature>
<gene>
    <name evidence="7" type="primary">WBGene00275304</name>
</gene>
<dbReference type="Proteomes" id="UP000005239">
    <property type="component" value="Unassembled WGS sequence"/>
</dbReference>
<dbReference type="InterPro" id="IPR011701">
    <property type="entry name" value="MFS"/>
</dbReference>
<name>A0A2A6BF02_PRIPA</name>
<feature type="transmembrane region" description="Helical" evidence="6">
    <location>
        <begin position="241"/>
        <end position="259"/>
    </location>
</feature>
<sequence>MITRLDVLIIGFWQVLLISNVQLLMPIFLNYMPNQKCDGTIPLEAFCYDIVGRCYKCLERCGIDENVCLNNETCFHDIRRNFAFKSAANEYGQYCNPRIRAWIICFFNFLIRRTHSKRSFSLEFKLFRVETIQFVGVLLGTVLFGLLSERHGRRRILLIALAFGLPALLLSGEVKHVVWFYLFRFLVGLSNGAGLLVGWSYVSELISAKNRFLLRIASSWPVARIIMTLVCFATGEWRMATRMLVLLTLPLFPVLFFVLPESHVWLAAKGRRDEYDYAMTKLNVLAGCVYVRKSDHHFASKSVRMGLRNGLMQIFSRYTLGKRMIMLFSFWFGTYYVRYILDLNSDSMFKDRFFAGQFILCGVLVGTTILIGIANFILPGISRKIVHLVAQAGVILFAMILMILHINGHKGSTLFMWFWIAALFSIELCSEVCFLTANELMPIESRGAAFHASSIVARIGTVASTFTHYEPVLYVIVILVSITNWLVSYFYLEDGKGTRDEVARERTPAKSEKAQTSDKGVINNQERSAETNENSNNGQPTTESSTTEKDDLGFSDLIFWTTSASNPSYDAAVVKATRLDGEGNGKIDDSELAVCNSLDGSCGIFRKIAIDADEEGTEVKQADLIVNAVQGETIRAHGEASEDEEEEDLTVIRF</sequence>
<organism evidence="7 8">
    <name type="scientific">Pristionchus pacificus</name>
    <name type="common">Parasitic nematode worm</name>
    <dbReference type="NCBI Taxonomy" id="54126"/>
    <lineage>
        <taxon>Eukaryota</taxon>
        <taxon>Metazoa</taxon>
        <taxon>Ecdysozoa</taxon>
        <taxon>Nematoda</taxon>
        <taxon>Chromadorea</taxon>
        <taxon>Rhabditida</taxon>
        <taxon>Rhabditina</taxon>
        <taxon>Diplogasteromorpha</taxon>
        <taxon>Diplogasteroidea</taxon>
        <taxon>Neodiplogasteridae</taxon>
        <taxon>Pristionchus</taxon>
    </lineage>
</organism>
<dbReference type="PROSITE" id="PS00217">
    <property type="entry name" value="SUGAR_TRANSPORT_2"/>
    <property type="match status" value="1"/>
</dbReference>
<evidence type="ECO:0000256" key="1">
    <source>
        <dbReference type="ARBA" id="ARBA00004141"/>
    </source>
</evidence>
<accession>A0A2A6BF02</accession>
<feature type="compositionally biased region" description="Polar residues" evidence="5">
    <location>
        <begin position="522"/>
        <end position="545"/>
    </location>
</feature>
<keyword evidence="3 6" id="KW-1133">Transmembrane helix</keyword>
<dbReference type="OrthoDB" id="5838041at2759"/>
<dbReference type="SUPFAM" id="SSF103473">
    <property type="entry name" value="MFS general substrate transporter"/>
    <property type="match status" value="1"/>
</dbReference>
<feature type="transmembrane region" description="Helical" evidence="6">
    <location>
        <begin position="353"/>
        <end position="378"/>
    </location>
</feature>
<protein>
    <submittedName>
        <fullName evidence="7">Membrane transporter</fullName>
    </submittedName>
</protein>
<dbReference type="GO" id="GO:0016020">
    <property type="term" value="C:membrane"/>
    <property type="evidence" value="ECO:0007669"/>
    <property type="project" value="UniProtKB-SubCell"/>
</dbReference>
<evidence type="ECO:0000256" key="6">
    <source>
        <dbReference type="SAM" id="Phobius"/>
    </source>
</evidence>
<dbReference type="PANTHER" id="PTHR24064">
    <property type="entry name" value="SOLUTE CARRIER FAMILY 22 MEMBER"/>
    <property type="match status" value="1"/>
</dbReference>
<feature type="transmembrane region" description="Helical" evidence="6">
    <location>
        <begin position="131"/>
        <end position="148"/>
    </location>
</feature>
<dbReference type="InterPro" id="IPR036259">
    <property type="entry name" value="MFS_trans_sf"/>
</dbReference>
<evidence type="ECO:0000313" key="8">
    <source>
        <dbReference type="Proteomes" id="UP000005239"/>
    </source>
</evidence>
<dbReference type="EnsemblMetazoa" id="PPA36935.1">
    <property type="protein sequence ID" value="PPA36935.1"/>
    <property type="gene ID" value="WBGene00275304"/>
</dbReference>
<comment type="subcellular location">
    <subcellularLocation>
        <location evidence="1">Membrane</location>
        <topology evidence="1">Multi-pass membrane protein</topology>
    </subcellularLocation>
</comment>